<feature type="compositionally biased region" description="Polar residues" evidence="1">
    <location>
        <begin position="78"/>
        <end position="90"/>
    </location>
</feature>
<feature type="region of interest" description="Disordered" evidence="1">
    <location>
        <begin position="74"/>
        <end position="115"/>
    </location>
</feature>
<reference evidence="2" key="1">
    <citation type="journal article" date="2020" name="Stud. Mycol.">
        <title>101 Dothideomycetes genomes: a test case for predicting lifestyles and emergence of pathogens.</title>
        <authorList>
            <person name="Haridas S."/>
            <person name="Albert R."/>
            <person name="Binder M."/>
            <person name="Bloem J."/>
            <person name="Labutti K."/>
            <person name="Salamov A."/>
            <person name="Andreopoulos B."/>
            <person name="Baker S."/>
            <person name="Barry K."/>
            <person name="Bills G."/>
            <person name="Bluhm B."/>
            <person name="Cannon C."/>
            <person name="Castanera R."/>
            <person name="Culley D."/>
            <person name="Daum C."/>
            <person name="Ezra D."/>
            <person name="Gonzalez J."/>
            <person name="Henrissat B."/>
            <person name="Kuo A."/>
            <person name="Liang C."/>
            <person name="Lipzen A."/>
            <person name="Lutzoni F."/>
            <person name="Magnuson J."/>
            <person name="Mondo S."/>
            <person name="Nolan M."/>
            <person name="Ohm R."/>
            <person name="Pangilinan J."/>
            <person name="Park H.-J."/>
            <person name="Ramirez L."/>
            <person name="Alfaro M."/>
            <person name="Sun H."/>
            <person name="Tritt A."/>
            <person name="Yoshinaga Y."/>
            <person name="Zwiers L.-H."/>
            <person name="Turgeon B."/>
            <person name="Goodwin S."/>
            <person name="Spatafora J."/>
            <person name="Crous P."/>
            <person name="Grigoriev I."/>
        </authorList>
    </citation>
    <scope>NUCLEOTIDE SEQUENCE</scope>
    <source>
        <strain evidence="2">CBS 121410</strain>
    </source>
</reference>
<dbReference type="AlphaFoldDB" id="A0A9P4I4E7"/>
<evidence type="ECO:0000313" key="2">
    <source>
        <dbReference type="EMBL" id="KAF2092269.1"/>
    </source>
</evidence>
<protein>
    <submittedName>
        <fullName evidence="2">Uncharacterized protein</fullName>
    </submittedName>
</protein>
<gene>
    <name evidence="2" type="ORF">K490DRAFT_61709</name>
</gene>
<evidence type="ECO:0000256" key="1">
    <source>
        <dbReference type="SAM" id="MobiDB-lite"/>
    </source>
</evidence>
<proteinExistence type="predicted"/>
<name>A0A9P4I4E7_9PEZI</name>
<dbReference type="Proteomes" id="UP000799776">
    <property type="component" value="Unassembled WGS sequence"/>
</dbReference>
<keyword evidence="3" id="KW-1185">Reference proteome</keyword>
<sequence length="325" mass="35147">MATTSTVLKLSTLRPFDPNAYGNPFATQNRKNRRLVAQKKSMIAKRAQSTRLANSEQRTSALPALPAQPALLAMPAQSEQPPQSRSSTHATLPEHAPSTQCFEESTDGETSHAHFQHNFQEKESLVQNVAERKHLLPASSSFMEGSLKGLSTVSSTPAVCCLIQQPVTDQPLRTSIQFTTEDAFRCFHAGKDNKSGMASKKGNGTRTISFTKEDAINSCYVGAQVDILDNASMILSALQCPPQTTSNTHEPSSEPYQLSSTIAEDDQVLDSGSKLASGFSGVVTPATEGSPKLSQWEKNMAQCKSKFASGWYGRAPPKTRSRPGN</sequence>
<organism evidence="2 3">
    <name type="scientific">Saccharata proteae CBS 121410</name>
    <dbReference type="NCBI Taxonomy" id="1314787"/>
    <lineage>
        <taxon>Eukaryota</taxon>
        <taxon>Fungi</taxon>
        <taxon>Dikarya</taxon>
        <taxon>Ascomycota</taxon>
        <taxon>Pezizomycotina</taxon>
        <taxon>Dothideomycetes</taxon>
        <taxon>Dothideomycetes incertae sedis</taxon>
        <taxon>Botryosphaeriales</taxon>
        <taxon>Saccharataceae</taxon>
        <taxon>Saccharata</taxon>
    </lineage>
</organism>
<comment type="caution">
    <text evidence="2">The sequence shown here is derived from an EMBL/GenBank/DDBJ whole genome shotgun (WGS) entry which is preliminary data.</text>
</comment>
<dbReference type="EMBL" id="ML978711">
    <property type="protein sequence ID" value="KAF2092269.1"/>
    <property type="molecule type" value="Genomic_DNA"/>
</dbReference>
<accession>A0A9P4I4E7</accession>
<evidence type="ECO:0000313" key="3">
    <source>
        <dbReference type="Proteomes" id="UP000799776"/>
    </source>
</evidence>